<dbReference type="InterPro" id="IPR020846">
    <property type="entry name" value="MFS_dom"/>
</dbReference>
<keyword evidence="4 7" id="KW-1133">Transmembrane helix</keyword>
<feature type="transmembrane region" description="Helical" evidence="7">
    <location>
        <begin position="167"/>
        <end position="185"/>
    </location>
</feature>
<comment type="subcellular location">
    <subcellularLocation>
        <location evidence="1">Cell membrane</location>
        <topology evidence="1">Multi-pass membrane protein</topology>
    </subcellularLocation>
</comment>
<evidence type="ECO:0000313" key="9">
    <source>
        <dbReference type="EMBL" id="GAA3701716.1"/>
    </source>
</evidence>
<evidence type="ECO:0000256" key="4">
    <source>
        <dbReference type="ARBA" id="ARBA00022989"/>
    </source>
</evidence>
<evidence type="ECO:0000256" key="1">
    <source>
        <dbReference type="ARBA" id="ARBA00004651"/>
    </source>
</evidence>
<dbReference type="PROSITE" id="PS50850">
    <property type="entry name" value="MFS"/>
    <property type="match status" value="1"/>
</dbReference>
<evidence type="ECO:0000256" key="5">
    <source>
        <dbReference type="ARBA" id="ARBA00023136"/>
    </source>
</evidence>
<evidence type="ECO:0000256" key="3">
    <source>
        <dbReference type="ARBA" id="ARBA00022692"/>
    </source>
</evidence>
<protein>
    <submittedName>
        <fullName evidence="9">MFS transporter</fullName>
    </submittedName>
</protein>
<feature type="transmembrane region" description="Helical" evidence="7">
    <location>
        <begin position="260"/>
        <end position="278"/>
    </location>
</feature>
<feature type="transmembrane region" description="Helical" evidence="7">
    <location>
        <begin position="458"/>
        <end position="480"/>
    </location>
</feature>
<dbReference type="PANTHER" id="PTHR42718">
    <property type="entry name" value="MAJOR FACILITATOR SUPERFAMILY MULTIDRUG TRANSPORTER MFSC"/>
    <property type="match status" value="1"/>
</dbReference>
<feature type="transmembrane region" description="Helical" evidence="7">
    <location>
        <begin position="393"/>
        <end position="419"/>
    </location>
</feature>
<feature type="transmembrane region" description="Helical" evidence="7">
    <location>
        <begin position="79"/>
        <end position="98"/>
    </location>
</feature>
<dbReference type="EMBL" id="BAABCJ010000002">
    <property type="protein sequence ID" value="GAA3701716.1"/>
    <property type="molecule type" value="Genomic_DNA"/>
</dbReference>
<dbReference type="Gene3D" id="1.20.1720.10">
    <property type="entry name" value="Multidrug resistance protein D"/>
    <property type="match status" value="1"/>
</dbReference>
<dbReference type="InterPro" id="IPR036259">
    <property type="entry name" value="MFS_trans_sf"/>
</dbReference>
<feature type="transmembrane region" description="Helical" evidence="7">
    <location>
        <begin position="41"/>
        <end position="59"/>
    </location>
</feature>
<name>A0ABP7D9Y9_9MICC</name>
<dbReference type="Pfam" id="PF07690">
    <property type="entry name" value="MFS_1"/>
    <property type="match status" value="1"/>
</dbReference>
<keyword evidence="5 7" id="KW-0472">Membrane</keyword>
<feature type="transmembrane region" description="Helical" evidence="7">
    <location>
        <begin position="368"/>
        <end position="387"/>
    </location>
</feature>
<feature type="transmembrane region" description="Helical" evidence="7">
    <location>
        <begin position="197"/>
        <end position="217"/>
    </location>
</feature>
<feature type="domain" description="Major facilitator superfamily (MFS) profile" evidence="8">
    <location>
        <begin position="44"/>
        <end position="485"/>
    </location>
</feature>
<feature type="region of interest" description="Disordered" evidence="6">
    <location>
        <begin position="1"/>
        <end position="34"/>
    </location>
</feature>
<accession>A0ABP7D9Y9</accession>
<keyword evidence="3 7" id="KW-0812">Transmembrane</keyword>
<dbReference type="PANTHER" id="PTHR42718:SF9">
    <property type="entry name" value="MAJOR FACILITATOR SUPERFAMILY MULTIDRUG TRANSPORTER MFSC"/>
    <property type="match status" value="1"/>
</dbReference>
<evidence type="ECO:0000313" key="10">
    <source>
        <dbReference type="Proteomes" id="UP001501536"/>
    </source>
</evidence>
<organism evidence="9 10">
    <name type="scientific">Zhihengliuella alba</name>
    <dbReference type="NCBI Taxonomy" id="547018"/>
    <lineage>
        <taxon>Bacteria</taxon>
        <taxon>Bacillati</taxon>
        <taxon>Actinomycetota</taxon>
        <taxon>Actinomycetes</taxon>
        <taxon>Micrococcales</taxon>
        <taxon>Micrococcaceae</taxon>
        <taxon>Zhihengliuella</taxon>
    </lineage>
</organism>
<feature type="transmembrane region" description="Helical" evidence="7">
    <location>
        <begin position="135"/>
        <end position="155"/>
    </location>
</feature>
<evidence type="ECO:0000256" key="2">
    <source>
        <dbReference type="ARBA" id="ARBA00022448"/>
    </source>
</evidence>
<proteinExistence type="predicted"/>
<keyword evidence="2" id="KW-0813">Transport</keyword>
<feature type="transmembrane region" description="Helical" evidence="7">
    <location>
        <begin position="229"/>
        <end position="248"/>
    </location>
</feature>
<evidence type="ECO:0000259" key="8">
    <source>
        <dbReference type="PROSITE" id="PS50850"/>
    </source>
</evidence>
<dbReference type="Proteomes" id="UP001501536">
    <property type="component" value="Unassembled WGS sequence"/>
</dbReference>
<feature type="transmembrane region" description="Helical" evidence="7">
    <location>
        <begin position="298"/>
        <end position="319"/>
    </location>
</feature>
<gene>
    <name evidence="9" type="ORF">GCM10022377_14250</name>
</gene>
<dbReference type="Gene3D" id="1.20.1250.20">
    <property type="entry name" value="MFS general substrate transporter like domains"/>
    <property type="match status" value="1"/>
</dbReference>
<dbReference type="InterPro" id="IPR011701">
    <property type="entry name" value="MFS"/>
</dbReference>
<feature type="transmembrane region" description="Helical" evidence="7">
    <location>
        <begin position="339"/>
        <end position="361"/>
    </location>
</feature>
<dbReference type="SUPFAM" id="SSF103473">
    <property type="entry name" value="MFS general substrate transporter"/>
    <property type="match status" value="1"/>
</dbReference>
<comment type="caution">
    <text evidence="9">The sequence shown here is derived from an EMBL/GenBank/DDBJ whole genome shotgun (WGS) entry which is preliminary data.</text>
</comment>
<feature type="transmembrane region" description="Helical" evidence="7">
    <location>
        <begin position="110"/>
        <end position="129"/>
    </location>
</feature>
<evidence type="ECO:0000256" key="7">
    <source>
        <dbReference type="SAM" id="Phobius"/>
    </source>
</evidence>
<feature type="transmembrane region" description="Helical" evidence="7">
    <location>
        <begin position="431"/>
        <end position="452"/>
    </location>
</feature>
<sequence>MPEPMTTPGTTPVAEQAGAPGPAAAQPGPESAAGTPAGPRAVVLVSALLLGVLSFQLNASMVTPALPDIARHFGVGADSVAQVQSLFFLAGAISGPLMGRWSDFIGRRRALLIVIAVMAAGTVLCLVAPTLELLLAGRFLQGFSSAIFALSYIVMQENLSRRAFGTAVGVLASVNGGVAGFDGYLGGLMTESLGFRSIFWVILGLAAVAAVAVLRVVPAKHAQAATGRMDWWGAALLSAFLIALTYFVNAGSDAGWGSPRALALLAATAVAFAAFILVERRRTSPLIAVHHLRSRPVWTVVACTVLTLAGIFAIMNFTIVVLSQDGEHGFGLAPSTAALLYLTPAALIGVFAAPLAGWLTARIGWVTTLRLGSGFTLLVAATAAVFVEDRWIVLAAVAALGITYNGFFLTAINGLSALLSPKEAPGTLPGINGASFGIGASLGVVLVAPAVAGAEEGGYAPALWISVAIAAAAFAVALLVPKPTSDD</sequence>
<evidence type="ECO:0000256" key="6">
    <source>
        <dbReference type="SAM" id="MobiDB-lite"/>
    </source>
</evidence>
<reference evidence="10" key="1">
    <citation type="journal article" date="2019" name="Int. J. Syst. Evol. Microbiol.">
        <title>The Global Catalogue of Microorganisms (GCM) 10K type strain sequencing project: providing services to taxonomists for standard genome sequencing and annotation.</title>
        <authorList>
            <consortium name="The Broad Institute Genomics Platform"/>
            <consortium name="The Broad Institute Genome Sequencing Center for Infectious Disease"/>
            <person name="Wu L."/>
            <person name="Ma J."/>
        </authorList>
    </citation>
    <scope>NUCLEOTIDE SEQUENCE [LARGE SCALE GENOMIC DNA]</scope>
    <source>
        <strain evidence="10">JCM 16961</strain>
    </source>
</reference>
<keyword evidence="10" id="KW-1185">Reference proteome</keyword>